<dbReference type="EMBL" id="KN831889">
    <property type="protein sequence ID" value="KIM34653.1"/>
    <property type="molecule type" value="Genomic_DNA"/>
</dbReference>
<name>A0A0C2X9G5_HEBCY</name>
<dbReference type="HOGENOM" id="CLU_1627260_0_0_1"/>
<organism evidence="1 2">
    <name type="scientific">Hebeloma cylindrosporum</name>
    <dbReference type="NCBI Taxonomy" id="76867"/>
    <lineage>
        <taxon>Eukaryota</taxon>
        <taxon>Fungi</taxon>
        <taxon>Dikarya</taxon>
        <taxon>Basidiomycota</taxon>
        <taxon>Agaricomycotina</taxon>
        <taxon>Agaricomycetes</taxon>
        <taxon>Agaricomycetidae</taxon>
        <taxon>Agaricales</taxon>
        <taxon>Agaricineae</taxon>
        <taxon>Hymenogastraceae</taxon>
        <taxon>Hebeloma</taxon>
    </lineage>
</organism>
<proteinExistence type="predicted"/>
<gene>
    <name evidence="1" type="ORF">M413DRAFT_33131</name>
</gene>
<reference evidence="2" key="2">
    <citation type="submission" date="2015-01" db="EMBL/GenBank/DDBJ databases">
        <title>Evolutionary Origins and Diversification of the Mycorrhizal Mutualists.</title>
        <authorList>
            <consortium name="DOE Joint Genome Institute"/>
            <consortium name="Mycorrhizal Genomics Consortium"/>
            <person name="Kohler A."/>
            <person name="Kuo A."/>
            <person name="Nagy L.G."/>
            <person name="Floudas D."/>
            <person name="Copeland A."/>
            <person name="Barry K.W."/>
            <person name="Cichocki N."/>
            <person name="Veneault-Fourrey C."/>
            <person name="LaButti K."/>
            <person name="Lindquist E.A."/>
            <person name="Lipzen A."/>
            <person name="Lundell T."/>
            <person name="Morin E."/>
            <person name="Murat C."/>
            <person name="Riley R."/>
            <person name="Ohm R."/>
            <person name="Sun H."/>
            <person name="Tunlid A."/>
            <person name="Henrissat B."/>
            <person name="Grigoriev I.V."/>
            <person name="Hibbett D.S."/>
            <person name="Martin F."/>
        </authorList>
    </citation>
    <scope>NUCLEOTIDE SEQUENCE [LARGE SCALE GENOMIC DNA]</scope>
    <source>
        <strain evidence="2">h7</strain>
    </source>
</reference>
<keyword evidence="2" id="KW-1185">Reference proteome</keyword>
<accession>A0A0C2X9G5</accession>
<evidence type="ECO:0000313" key="2">
    <source>
        <dbReference type="Proteomes" id="UP000053424"/>
    </source>
</evidence>
<dbReference type="AlphaFoldDB" id="A0A0C2X9G5"/>
<protein>
    <submittedName>
        <fullName evidence="1">Uncharacterized protein</fullName>
    </submittedName>
</protein>
<reference evidence="1 2" key="1">
    <citation type="submission" date="2014-04" db="EMBL/GenBank/DDBJ databases">
        <authorList>
            <consortium name="DOE Joint Genome Institute"/>
            <person name="Kuo A."/>
            <person name="Gay G."/>
            <person name="Dore J."/>
            <person name="Kohler A."/>
            <person name="Nagy L.G."/>
            <person name="Floudas D."/>
            <person name="Copeland A."/>
            <person name="Barry K.W."/>
            <person name="Cichocki N."/>
            <person name="Veneault-Fourrey C."/>
            <person name="LaButti K."/>
            <person name="Lindquist E.A."/>
            <person name="Lipzen A."/>
            <person name="Lundell T."/>
            <person name="Morin E."/>
            <person name="Murat C."/>
            <person name="Sun H."/>
            <person name="Tunlid A."/>
            <person name="Henrissat B."/>
            <person name="Grigoriev I.V."/>
            <person name="Hibbett D.S."/>
            <person name="Martin F."/>
            <person name="Nordberg H.P."/>
            <person name="Cantor M.N."/>
            <person name="Hua S.X."/>
        </authorList>
    </citation>
    <scope>NUCLEOTIDE SEQUENCE [LARGE SCALE GENOMIC DNA]</scope>
    <source>
        <strain evidence="2">h7</strain>
    </source>
</reference>
<sequence>MDDSFQLRYNWIDGQQQPYDPSCEYRYLSLFAPSPNVQVTVFSGARDFIDPAASSKSLSSGVPTLSIDELWDISRAATVGFVSIRYQAGKRNQAPVRYRSPPWIGQSVPQATSRLIYPFPVKFPQRRRRQLSVSIRTGFQTRNVWLVGDVRVGMEGYDSRKFE</sequence>
<evidence type="ECO:0000313" key="1">
    <source>
        <dbReference type="EMBL" id="KIM34653.1"/>
    </source>
</evidence>
<dbReference type="Proteomes" id="UP000053424">
    <property type="component" value="Unassembled WGS sequence"/>
</dbReference>